<accession>A0ABU6VEA4</accession>
<feature type="compositionally biased region" description="Acidic residues" evidence="1">
    <location>
        <begin position="11"/>
        <end position="40"/>
    </location>
</feature>
<dbReference type="InterPro" id="IPR059233">
    <property type="entry name" value="MobB_NdrA/B/Cbk1"/>
</dbReference>
<sequence length="373" mass="39957">MEMKDHRENEKEDDNVEESMAGDEQEEGEEEEEEEDDEETTGSILTLERVAVAKEFIENHYRAHMKLIQDRKERRLVLEQKLASSHVSEEEQMNLLKDLERKETEYIRLKRNKICVDDFDLLTIIGRGAFGEVPSPGRPRVPGDGAAWMMCRTGADGDPSVAAVPVGAQFDGAMARAPSGRTDHRAAVGGVRTVTRSHKTVAAAMGCDSCTGAGTAAEVAKVTDKMAAGTAGSTTDNRVMAADTADAGMAECTTAARAGSTGTPDTAHLGHGEAAGGTRPVHGILGGAGRSIFMHDVIHRLLTARKHVVHLIRRAEPMDRRSGAGCMRGCSTTGALALQDDPRQLDVGTGEEVEVGLVWRISVPPCSRAGMSS</sequence>
<protein>
    <submittedName>
        <fullName evidence="2">Uncharacterized protein</fullName>
    </submittedName>
</protein>
<dbReference type="CDD" id="cd21742">
    <property type="entry name" value="MobB_NDR_LATS-like"/>
    <property type="match status" value="1"/>
</dbReference>
<keyword evidence="3" id="KW-1185">Reference proteome</keyword>
<evidence type="ECO:0000313" key="3">
    <source>
        <dbReference type="Proteomes" id="UP001341840"/>
    </source>
</evidence>
<gene>
    <name evidence="2" type="ORF">PIB30_036951</name>
</gene>
<evidence type="ECO:0000256" key="1">
    <source>
        <dbReference type="SAM" id="MobiDB-lite"/>
    </source>
</evidence>
<organism evidence="2 3">
    <name type="scientific">Stylosanthes scabra</name>
    <dbReference type="NCBI Taxonomy" id="79078"/>
    <lineage>
        <taxon>Eukaryota</taxon>
        <taxon>Viridiplantae</taxon>
        <taxon>Streptophyta</taxon>
        <taxon>Embryophyta</taxon>
        <taxon>Tracheophyta</taxon>
        <taxon>Spermatophyta</taxon>
        <taxon>Magnoliopsida</taxon>
        <taxon>eudicotyledons</taxon>
        <taxon>Gunneridae</taxon>
        <taxon>Pentapetalae</taxon>
        <taxon>rosids</taxon>
        <taxon>fabids</taxon>
        <taxon>Fabales</taxon>
        <taxon>Fabaceae</taxon>
        <taxon>Papilionoideae</taxon>
        <taxon>50 kb inversion clade</taxon>
        <taxon>dalbergioids sensu lato</taxon>
        <taxon>Dalbergieae</taxon>
        <taxon>Pterocarpus clade</taxon>
        <taxon>Stylosanthes</taxon>
    </lineage>
</organism>
<reference evidence="2 3" key="1">
    <citation type="journal article" date="2023" name="Plants (Basel)">
        <title>Bridging the Gap: Combining Genomics and Transcriptomics Approaches to Understand Stylosanthes scabra, an Orphan Legume from the Brazilian Caatinga.</title>
        <authorList>
            <person name="Ferreira-Neto J.R.C."/>
            <person name="da Silva M.D."/>
            <person name="Binneck E."/>
            <person name="de Melo N.F."/>
            <person name="da Silva R.H."/>
            <person name="de Melo A.L.T.M."/>
            <person name="Pandolfi V."/>
            <person name="Bustamante F.O."/>
            <person name="Brasileiro-Vidal A.C."/>
            <person name="Benko-Iseppon A.M."/>
        </authorList>
    </citation>
    <scope>NUCLEOTIDE SEQUENCE [LARGE SCALE GENOMIC DNA]</scope>
    <source>
        <tissue evidence="2">Leaves</tissue>
    </source>
</reference>
<evidence type="ECO:0000313" key="2">
    <source>
        <dbReference type="EMBL" id="MED6171040.1"/>
    </source>
</evidence>
<dbReference type="Gene3D" id="3.30.200.20">
    <property type="entry name" value="Phosphorylase Kinase, domain 1"/>
    <property type="match status" value="1"/>
</dbReference>
<dbReference type="EMBL" id="JASCZI010151218">
    <property type="protein sequence ID" value="MED6171040.1"/>
    <property type="molecule type" value="Genomic_DNA"/>
</dbReference>
<feature type="compositionally biased region" description="Basic and acidic residues" evidence="1">
    <location>
        <begin position="1"/>
        <end position="10"/>
    </location>
</feature>
<comment type="caution">
    <text evidence="2">The sequence shown here is derived from an EMBL/GenBank/DDBJ whole genome shotgun (WGS) entry which is preliminary data.</text>
</comment>
<name>A0ABU6VEA4_9FABA</name>
<feature type="region of interest" description="Disordered" evidence="1">
    <location>
        <begin position="1"/>
        <end position="45"/>
    </location>
</feature>
<proteinExistence type="predicted"/>
<dbReference type="Proteomes" id="UP001341840">
    <property type="component" value="Unassembled WGS sequence"/>
</dbReference>